<feature type="region of interest" description="Disordered" evidence="1">
    <location>
        <begin position="1013"/>
        <end position="1039"/>
    </location>
</feature>
<feature type="region of interest" description="Disordered" evidence="1">
    <location>
        <begin position="1956"/>
        <end position="2003"/>
    </location>
</feature>
<feature type="region of interest" description="Disordered" evidence="1">
    <location>
        <begin position="160"/>
        <end position="186"/>
    </location>
</feature>
<dbReference type="PANTHER" id="PTHR39211:SF1">
    <property type="entry name" value="ABNORMAL SPINDLE-LIKE MICROCEPHALY-ASSOCIATED PROTEIN ASH DOMAIN-CONTAINING PROTEIN"/>
    <property type="match status" value="1"/>
</dbReference>
<proteinExistence type="predicted"/>
<dbReference type="Proteomes" id="UP000664859">
    <property type="component" value="Unassembled WGS sequence"/>
</dbReference>
<sequence>MRCSLAGAFAEALSVTNVQDESNTQVITIKAKVYKPETFALVSPPTEVSFGPCLVGEAARTLVKVCVRNTTSRKRQFVVEGDIVHHIANRSRPPQQEDLSAALTELDEGGNVVTAAGAGTSQEKLEQYSFKLRIAERKGRDQKATKLLAKIEKIRHKLDGTADDQAGDDIDDMSMSESESDSDADGRLTMSAAAQRRLSINAPDRAKQNGLTFSLDADSVATITVSVMFAPGASFQDWDGKKTFRALALDVNATAATALATAPEAGITGEAEANTRPLSAPLPRAPSFRASATPATAAAGAPAGAGLNLVLPSTRKLSMQLANIITSDLEGMLSRGSTPELSDSHADVALRRPFFVTVAQYCTLEVDPEDAGDGIREMVAQGRLVARENPREAIKLAVSEASRAALSIHSALDMDIRVKVSWGVVQGMGTEDPGRVTYPPSTPSSPIFAPSGSPESSGERFGAVLVQAMEFAAYSDISTAARSVTEATFTISNSCDKMEAEPVKYVVMLVAKPAGNTLTVTEHQTGTLPPKGSQDVRLSLRAAVVGRWMHDIVVRNLANKHDQATVTVTATVKPAMYLHFPDLDPAALGKLQEIQIGNCYLPPVEPTRAPEDRGPLVEEALRPLSVRNVSSQHLYLTAIPNLRKQCFIYSRTRPGGELTQVVDLSLPAHADVTLYIELRPVLPLEAYVTGDIRELVGGIRFVGFSRSYAEKMREKEREKGEKGKDSGEGKDDSNAPEVAVVQVAEPDGGARADAETVVMELAADKLFELTVKFVGTAGVSIMRAAPTQSKFAVLKCSEGRGITTAYGQFQLENGSKALPLDYRLPMQRCIDGAFTEEGIDQALLSMLPGTAELLVVGTDTGTIPPNTKVALKYCILSKGKLGLIHSRIKADQSAASSGLTVGTEGGAPVPSLEIVVIANPVPVMTSSAESNAMGLVRCRVLLPLPDAPAVPMMATRTFTLSNSRSAPLLIFPYSDLPIRVELADAQGDDAAGAALSRTPAVPPIDVLAGHAREDAENSDQGADESGTEDAGMSPPAAGAGAAAGQVTARMLHLCGEGLLISPNTTVAVVLRFRKGAPTPLLPADQVSAGEALLFQGTLALAAVAAGTGAGRRWQRLSRSSTNIAAPRCLVFPEPAASWEKVTTSMCSTISSGAAEDGHAGAIAVSAPLAHRRHRRSHSSHHHGRQSLGGAAGALRVVALAAVKGAYCRSRVAVQGGAVVDMGKIGLTDSAGGARKPVVATLTLASHCQVLTPVVVLGLPPYLCVFPVPDVESELPPSQSHADAAGILWVPPKGELRIAVELTPPPPDVDSEEWRAGRHSIALTLQNLFSNDPEDLQALEVRFQVVRQLVRVSSLPSTGEAQEGERQAAAAATATAAAAAIVAAAAAATTAELKVPEAEARVALALPAISLPPDMARAERCEGVLSVQNVFDEPVSVLVAFEPAPELRGLIDIQLSLARQAPPAAAAGATPAAAAAGPSDVMLLSPEEVASLQVLLRETVAVTVALRPGTTMAVSARSLVMQALGGDATSLSIRNVDAAAELRYSCTVTVALAATHDTSRRQHSSAARALRNTGTALSAAAVLSTAAAAGTSREDGGGILCLMVTDVGSPGYPPIRVDLRPPPPSPLATAGAEGSSAAATTVVGAPSTELTQAERGVGADAAALSVLELRGCTPIAADATRYEINVGQQLVNPSSMEWETDVEWLTLGNSKGTLAAGKSQAVTLYLNRTRMGVFSTYMVMENARNPADLKFVRVEMEVVQQTHEGQQLARLFQVLVSPFTTGAAQQEQGLVMNFGDVYEGKLYNRRSFVILNSSAMPLEFQLSSSLSPSELNFSLSAVTLKQFKSVTIEANSKLQVFVHYAPVARQAARSTRQLSSAGWEEANASLPVQEVPVREHIYITCRLVKDFQQVVQLWARRRTPQLRTHVEGTGDAEGSATYGDATGILFVAKELKRDEDEPFAGMGGASAPTSSPGLPGSAYASSSSGGGSSGGGGGGSSSVSGSGVRFELQGGQTESLVTVTNNTGAAGIWDTSVVAGAAAGGPIKGVQVFSLLPGTSLRLRVTPNMEALSSGDGLSLLANDEHVEEHFMVYNNAYQFWTLEDNITSFLRAYHCMWAQLFQARPALASILGDIRAKSNPLQEPELSRVAAVLQEVSVLAEALEAVRIVQDDGSNFNITSPPATPGKHALPLRGNAVAPGGGGAVLEGVGPMVPIPLTTLPASVVAEELGEAAAQCARLSFEMLYLTDELLYYALKHEGYVGDFALKLANLLYSVFAAFAASPSPSEDAGTGSAAASVLSERERERQSKQAKGGGGHGEERGTENRKELPALLIRFAAHLDYFLSFFPYVKAGIKPLVDLRGAVLRN</sequence>
<feature type="region of interest" description="Disordered" evidence="1">
    <location>
        <begin position="712"/>
        <end position="737"/>
    </location>
</feature>
<feature type="compositionally biased region" description="Acidic residues" evidence="1">
    <location>
        <begin position="161"/>
        <end position="183"/>
    </location>
</feature>
<feature type="compositionally biased region" description="Low complexity" evidence="1">
    <location>
        <begin position="1969"/>
        <end position="1982"/>
    </location>
</feature>
<evidence type="ECO:0000313" key="2">
    <source>
        <dbReference type="EMBL" id="KAG5179043.1"/>
    </source>
</evidence>
<dbReference type="OrthoDB" id="252265at2759"/>
<reference evidence="2" key="1">
    <citation type="submission" date="2021-02" db="EMBL/GenBank/DDBJ databases">
        <title>First Annotated Genome of the Yellow-green Alga Tribonema minus.</title>
        <authorList>
            <person name="Mahan K.M."/>
        </authorList>
    </citation>
    <scope>NUCLEOTIDE SEQUENCE</scope>
    <source>
        <strain evidence="2">UTEX B ZZ1240</strain>
    </source>
</reference>
<organism evidence="2 3">
    <name type="scientific">Tribonema minus</name>
    <dbReference type="NCBI Taxonomy" id="303371"/>
    <lineage>
        <taxon>Eukaryota</taxon>
        <taxon>Sar</taxon>
        <taxon>Stramenopiles</taxon>
        <taxon>Ochrophyta</taxon>
        <taxon>PX clade</taxon>
        <taxon>Xanthophyceae</taxon>
        <taxon>Tribonematales</taxon>
        <taxon>Tribonemataceae</taxon>
        <taxon>Tribonema</taxon>
    </lineage>
</organism>
<feature type="compositionally biased region" description="Basic and acidic residues" evidence="1">
    <location>
        <begin position="712"/>
        <end position="733"/>
    </location>
</feature>
<evidence type="ECO:0000313" key="3">
    <source>
        <dbReference type="Proteomes" id="UP000664859"/>
    </source>
</evidence>
<keyword evidence="3" id="KW-1185">Reference proteome</keyword>
<evidence type="ECO:0000256" key="1">
    <source>
        <dbReference type="SAM" id="MobiDB-lite"/>
    </source>
</evidence>
<dbReference type="PANTHER" id="PTHR39211">
    <property type="entry name" value="CHROMOSOME 7, WHOLE GENOME SHOTGUN SEQUENCE"/>
    <property type="match status" value="1"/>
</dbReference>
<comment type="caution">
    <text evidence="2">The sequence shown here is derived from an EMBL/GenBank/DDBJ whole genome shotgun (WGS) entry which is preliminary data.</text>
</comment>
<name>A0A835YYQ9_9STRA</name>
<feature type="region of interest" description="Disordered" evidence="1">
    <location>
        <begin position="2279"/>
        <end position="2320"/>
    </location>
</feature>
<feature type="compositionally biased region" description="Gly residues" evidence="1">
    <location>
        <begin position="1983"/>
        <end position="1995"/>
    </location>
</feature>
<dbReference type="EMBL" id="JAFCMP010000501">
    <property type="protein sequence ID" value="KAG5179043.1"/>
    <property type="molecule type" value="Genomic_DNA"/>
</dbReference>
<accession>A0A835YYQ9</accession>
<protein>
    <submittedName>
        <fullName evidence="2">Uncharacterized protein</fullName>
    </submittedName>
</protein>
<gene>
    <name evidence="2" type="ORF">JKP88DRAFT_350052</name>
</gene>